<dbReference type="Proteomes" id="UP000273278">
    <property type="component" value="Chromosome"/>
</dbReference>
<dbReference type="GeneID" id="41321417"/>
<proteinExistence type="predicted"/>
<accession>A0A3G3IGA2</accession>
<reference evidence="1 2" key="1">
    <citation type="submission" date="2016-10" db="EMBL/GenBank/DDBJ databases">
        <title>Complete genome of the TMA-utilizing, human hosted archaeon Methanomethylophilus alvus Gen. nov, sp. nov., strain Mx-05, derived from a pure culture.</title>
        <authorList>
            <person name="Brugere J.-F."/>
            <person name="Ben Hania W."/>
            <person name="Chaudhary P.P."/>
            <person name="Gaci N."/>
            <person name="Borrel G."/>
            <person name="Cao Van Tuat L."/>
            <person name="Fardeau M.-L."/>
            <person name="Harris H.M.B."/>
            <person name="O'Toole P.W."/>
            <person name="Ollivier B."/>
        </authorList>
    </citation>
    <scope>NUCLEOTIDE SEQUENCE [LARGE SCALE GENOMIC DNA]</scope>
    <source>
        <strain evidence="1 2">Mx-05</strain>
    </source>
</reference>
<dbReference type="AlphaFoldDB" id="A0A3G3IGA2"/>
<organism evidence="1 2">
    <name type="scientific">Methanomethylophilus alvi</name>
    <dbReference type="NCBI Taxonomy" id="1291540"/>
    <lineage>
        <taxon>Archaea</taxon>
        <taxon>Methanobacteriati</taxon>
        <taxon>Thermoplasmatota</taxon>
        <taxon>Thermoplasmata</taxon>
        <taxon>Methanomassiliicoccales</taxon>
        <taxon>Methanomethylophilaceae</taxon>
        <taxon>Methanomethylophilus</taxon>
    </lineage>
</organism>
<dbReference type="RefSeq" id="WP_015504516.1">
    <property type="nucleotide sequence ID" value="NZ_CP017686.1"/>
</dbReference>
<evidence type="ECO:0000313" key="2">
    <source>
        <dbReference type="Proteomes" id="UP000273278"/>
    </source>
</evidence>
<protein>
    <submittedName>
        <fullName evidence="1">Uncharacterized protein</fullName>
    </submittedName>
</protein>
<name>A0A3G3IGA2_9ARCH</name>
<evidence type="ECO:0000313" key="1">
    <source>
        <dbReference type="EMBL" id="AYQ54791.1"/>
    </source>
</evidence>
<sequence length="219" mass="22911">MKTVSGAFVIVATLAISALVLTGGAYSLTSSVDISGNQMLSDGYVLDIYSDTEGTTLSDGKTLFADANIYYRTVGDTVNVSSEKGNVGSDPNHSLSAVKEDRYLMISSSGSDGISVECRMKDPGSGEYVSLGLSDIPPFISSLEVVLTNGTDSYSVTLYDLETSVVSGKASFEGLSMVPGEYYAISVDITLKDVPVSSDDSWKDSAPSFSFIFAAEAGA</sequence>
<dbReference type="EMBL" id="CP017686">
    <property type="protein sequence ID" value="AYQ54791.1"/>
    <property type="molecule type" value="Genomic_DNA"/>
</dbReference>
<gene>
    <name evidence="1" type="ORF">BKD89_03080</name>
</gene>